<sequence>MNLNKNAWFIISFLFAASIYFVFGTTYASAADEHYPKQRIRLESSSGLNITPLGDQDNAPLTTKQTSGEKEERWRLDTSDGKQFKIRNMNNGKIIIPAHYALSDNNPAVVYYDNSRKEELWNIIGADKDGNGDFITYKIVSALNNNLALTLDGSGVKLVKYTGSSLQKWKLPSDGLEGFGGYAKETNGRQKTGTTGGLLGNVVYVNNLAELKANIEDTTPRTVVVSNNISASAKTVLTVGANKTIVGSFEKHNLNNIYFKTNASSGNIIFKNLTIAHDQSIRENNDIPVYITDSRNYWIDHVTFQGHSYSENGPDVDKLLYVGAKADYVTLSHSKFTDHKYGLILGWPEDDQQYHNIYDGYPRMTISHNYFDNLYVRAPGLMRYGYFHVKNNYINNFHLGFTITTKAKIYSEANYFGAGSEKGGILDDYGDGLFKDVGSYPAIKGQKSAETSWNPSSNYSYRAMKAGNAKAFAERYAGAQRSALYYANFSQFKNN</sequence>
<evidence type="ECO:0000259" key="4">
    <source>
        <dbReference type="SMART" id="SM00656"/>
    </source>
</evidence>
<gene>
    <name evidence="5" type="ORF">BW143_13315</name>
</gene>
<comment type="subcellular location">
    <subcellularLocation>
        <location evidence="2">Secreted</location>
    </subcellularLocation>
</comment>
<comment type="caution">
    <text evidence="5">The sequence shown here is derived from an EMBL/GenBank/DDBJ whole genome shotgun (WGS) entry which is preliminary data.</text>
</comment>
<dbReference type="GO" id="GO:0000272">
    <property type="term" value="P:polysaccharide catabolic process"/>
    <property type="evidence" value="ECO:0007669"/>
    <property type="project" value="UniProtKB-KW"/>
</dbReference>
<evidence type="ECO:0000313" key="5">
    <source>
        <dbReference type="EMBL" id="OMI04834.1"/>
    </source>
</evidence>
<dbReference type="InterPro" id="IPR011050">
    <property type="entry name" value="Pectin_lyase_fold/virulence"/>
</dbReference>
<accession>A0A1R1RK70</accession>
<dbReference type="GO" id="GO:0030570">
    <property type="term" value="F:pectate lyase activity"/>
    <property type="evidence" value="ECO:0007669"/>
    <property type="project" value="InterPro"/>
</dbReference>
<evidence type="ECO:0000256" key="1">
    <source>
        <dbReference type="ARBA" id="ARBA00023239"/>
    </source>
</evidence>
<keyword evidence="6" id="KW-1185">Reference proteome</keyword>
<dbReference type="SMART" id="SM00656">
    <property type="entry name" value="Amb_all"/>
    <property type="match status" value="1"/>
</dbReference>
<dbReference type="GO" id="GO:0005576">
    <property type="term" value="C:extracellular region"/>
    <property type="evidence" value="ECO:0007669"/>
    <property type="project" value="UniProtKB-SubCell"/>
</dbReference>
<dbReference type="SUPFAM" id="SSF51126">
    <property type="entry name" value="Pectin lyase-like"/>
    <property type="match status" value="1"/>
</dbReference>
<dbReference type="Pfam" id="PF00544">
    <property type="entry name" value="Pectate_lyase_4"/>
    <property type="match status" value="1"/>
</dbReference>
<dbReference type="PANTHER" id="PTHR31683">
    <property type="entry name" value="PECTATE LYASE 18-RELATED"/>
    <property type="match status" value="1"/>
</dbReference>
<dbReference type="PANTHER" id="PTHR31683:SF18">
    <property type="entry name" value="PECTATE LYASE 21-RELATED"/>
    <property type="match status" value="1"/>
</dbReference>
<dbReference type="RefSeq" id="WP_076763229.1">
    <property type="nucleotide sequence ID" value="NZ_JARMMH010000001.1"/>
</dbReference>
<comment type="similarity">
    <text evidence="2">Belongs to the polysaccharide lyase 1 family.</text>
</comment>
<dbReference type="CDD" id="cd00161">
    <property type="entry name" value="beta-trefoil_Ricin-like"/>
    <property type="match status" value="1"/>
</dbReference>
<dbReference type="AlphaFoldDB" id="A0A1R1QJN9"/>
<dbReference type="Proteomes" id="UP000187367">
    <property type="component" value="Unassembled WGS sequence"/>
</dbReference>
<dbReference type="InterPro" id="IPR002022">
    <property type="entry name" value="Pec_lyase"/>
</dbReference>
<dbReference type="Pfam" id="PF14200">
    <property type="entry name" value="RicinB_lectin_2"/>
    <property type="match status" value="1"/>
</dbReference>
<dbReference type="InterPro" id="IPR000772">
    <property type="entry name" value="Ricin_B_lectin"/>
</dbReference>
<keyword evidence="2" id="KW-0964">Secreted</keyword>
<keyword evidence="2" id="KW-0119">Carbohydrate metabolism</keyword>
<proteinExistence type="inferred from homology"/>
<dbReference type="InterPro" id="IPR012334">
    <property type="entry name" value="Pectin_lyas_fold"/>
</dbReference>
<dbReference type="Gene3D" id="2.160.20.10">
    <property type="entry name" value="Single-stranded right-handed beta-helix, Pectin lyase-like"/>
    <property type="match status" value="1"/>
</dbReference>
<protein>
    <submittedName>
        <fullName evidence="5">Pectate lyase</fullName>
    </submittedName>
</protein>
<reference evidence="5 6" key="1">
    <citation type="submission" date="2017-01" db="EMBL/GenBank/DDBJ databases">
        <title>Bacillus phylogenomics.</title>
        <authorList>
            <person name="Dunlap C."/>
        </authorList>
    </citation>
    <scope>NUCLEOTIDE SEQUENCE [LARGE SCALE GENOMIC DNA]</scope>
    <source>
        <strain evidence="5 6">NRRL B-41282</strain>
    </source>
</reference>
<evidence type="ECO:0000256" key="2">
    <source>
        <dbReference type="RuleBase" id="RU361173"/>
    </source>
</evidence>
<dbReference type="EMBL" id="MTJL01000024">
    <property type="protein sequence ID" value="OMI04834.1"/>
    <property type="molecule type" value="Genomic_DNA"/>
</dbReference>
<keyword evidence="2" id="KW-0624">Polysaccharide degradation</keyword>
<organism evidence="5 6">
    <name type="scientific">Bacillus swezeyi</name>
    <dbReference type="NCBI Taxonomy" id="1925020"/>
    <lineage>
        <taxon>Bacteria</taxon>
        <taxon>Bacillati</taxon>
        <taxon>Bacillota</taxon>
        <taxon>Bacilli</taxon>
        <taxon>Bacillales</taxon>
        <taxon>Bacillaceae</taxon>
        <taxon>Bacillus</taxon>
    </lineage>
</organism>
<dbReference type="SUPFAM" id="SSF50370">
    <property type="entry name" value="Ricin B-like lectins"/>
    <property type="match status" value="1"/>
</dbReference>
<dbReference type="Gene3D" id="2.80.10.50">
    <property type="match status" value="1"/>
</dbReference>
<evidence type="ECO:0000313" key="6">
    <source>
        <dbReference type="Proteomes" id="UP000187367"/>
    </source>
</evidence>
<feature type="region of interest" description="Disordered" evidence="3">
    <location>
        <begin position="47"/>
        <end position="74"/>
    </location>
</feature>
<keyword evidence="1 2" id="KW-0456">Lyase</keyword>
<feature type="domain" description="Pectate lyase" evidence="4">
    <location>
        <begin position="198"/>
        <end position="422"/>
    </location>
</feature>
<evidence type="ECO:0000256" key="3">
    <source>
        <dbReference type="SAM" id="MobiDB-lite"/>
    </source>
</evidence>
<name>A0A1R1QJN9_9BACI</name>
<dbReference type="InterPro" id="IPR035992">
    <property type="entry name" value="Ricin_B-like_lectins"/>
</dbReference>
<accession>A0A1R1QJN9</accession>
<dbReference type="OrthoDB" id="6521850at2"/>
<dbReference type="InterPro" id="IPR045032">
    <property type="entry name" value="PEL"/>
</dbReference>